<keyword evidence="1" id="KW-0812">Transmembrane</keyword>
<dbReference type="Proteomes" id="UP001144323">
    <property type="component" value="Unassembled WGS sequence"/>
</dbReference>
<dbReference type="Pfam" id="PF14316">
    <property type="entry name" value="DUF4381"/>
    <property type="match status" value="1"/>
</dbReference>
<comment type="caution">
    <text evidence="2">The sequence shown here is derived from an EMBL/GenBank/DDBJ whole genome shotgun (WGS) entry which is preliminary data.</text>
</comment>
<protein>
    <recommendedName>
        <fullName evidence="4">DUF4381 domain-containing protein</fullName>
    </recommendedName>
</protein>
<sequence>MPEASSVVDKLRPLHPPVPDGTADILIMTLVGCVAGVVLSMAVRHFLARRRPLRRAALDALAASRALPAPDRLAAQARLLRDVACALHDGARSLRGEAWLTHLDGVFETRLFSEGLGRAYGDALYQPRQDDPTEALDAALGRLLARLEK</sequence>
<proteinExistence type="predicted"/>
<dbReference type="AlphaFoldDB" id="A0A9W6LT37"/>
<name>A0A9W6LT37_9HYPH</name>
<dbReference type="RefSeq" id="WP_281804137.1">
    <property type="nucleotide sequence ID" value="NZ_BSEC01000001.1"/>
</dbReference>
<evidence type="ECO:0000313" key="3">
    <source>
        <dbReference type="Proteomes" id="UP001144323"/>
    </source>
</evidence>
<keyword evidence="1" id="KW-1133">Transmembrane helix</keyword>
<dbReference type="InterPro" id="IPR025489">
    <property type="entry name" value="DUF4381"/>
</dbReference>
<feature type="transmembrane region" description="Helical" evidence="1">
    <location>
        <begin position="25"/>
        <end position="47"/>
    </location>
</feature>
<reference evidence="2" key="1">
    <citation type="journal article" date="2023" name="Int. J. Syst. Evol. Microbiol.">
        <title>Methylocystis iwaonis sp. nov., a type II methane-oxidizing bacterium from surface soil of a rice paddy field in Japan, and emended description of the genus Methylocystis (ex Whittenbury et al. 1970) Bowman et al. 1993.</title>
        <authorList>
            <person name="Kaise H."/>
            <person name="Sawadogo J.B."/>
            <person name="Alam M.S."/>
            <person name="Ueno C."/>
            <person name="Dianou D."/>
            <person name="Shinjo R."/>
            <person name="Asakawa S."/>
        </authorList>
    </citation>
    <scope>NUCLEOTIDE SEQUENCE</scope>
    <source>
        <strain evidence="2">LMG27198</strain>
    </source>
</reference>
<evidence type="ECO:0000313" key="2">
    <source>
        <dbReference type="EMBL" id="GLI94117.1"/>
    </source>
</evidence>
<keyword evidence="1" id="KW-0472">Membrane</keyword>
<dbReference type="EMBL" id="BSEC01000001">
    <property type="protein sequence ID" value="GLI94117.1"/>
    <property type="molecule type" value="Genomic_DNA"/>
</dbReference>
<evidence type="ECO:0000256" key="1">
    <source>
        <dbReference type="SAM" id="Phobius"/>
    </source>
</evidence>
<accession>A0A9W6LT37</accession>
<organism evidence="2 3">
    <name type="scientific">Methylocystis echinoides</name>
    <dbReference type="NCBI Taxonomy" id="29468"/>
    <lineage>
        <taxon>Bacteria</taxon>
        <taxon>Pseudomonadati</taxon>
        <taxon>Pseudomonadota</taxon>
        <taxon>Alphaproteobacteria</taxon>
        <taxon>Hyphomicrobiales</taxon>
        <taxon>Methylocystaceae</taxon>
        <taxon>Methylocystis</taxon>
    </lineage>
</organism>
<gene>
    <name evidence="2" type="ORF">LMG27198_31090</name>
</gene>
<keyword evidence="3" id="KW-1185">Reference proteome</keyword>
<evidence type="ECO:0008006" key="4">
    <source>
        <dbReference type="Google" id="ProtNLM"/>
    </source>
</evidence>